<evidence type="ECO:0000313" key="4">
    <source>
        <dbReference type="Proteomes" id="UP001443914"/>
    </source>
</evidence>
<sequence>MENEKTQGREKGNENSSLYLVASFFHFLYPYLKMGLPLIPYIDFHGIQYPFFILSPHITTHHRTSLHFQHPPLNSVTKCQPPPLPPSSPLMWLPASGDSIDDLLSATTNSHGDGRQPR</sequence>
<keyword evidence="2" id="KW-0812">Transmembrane</keyword>
<evidence type="ECO:0000313" key="3">
    <source>
        <dbReference type="EMBL" id="KAK9755589.1"/>
    </source>
</evidence>
<feature type="transmembrane region" description="Helical" evidence="2">
    <location>
        <begin position="16"/>
        <end position="32"/>
    </location>
</feature>
<proteinExistence type="predicted"/>
<evidence type="ECO:0000256" key="1">
    <source>
        <dbReference type="SAM" id="MobiDB-lite"/>
    </source>
</evidence>
<evidence type="ECO:0000256" key="2">
    <source>
        <dbReference type="SAM" id="Phobius"/>
    </source>
</evidence>
<organism evidence="3 4">
    <name type="scientific">Saponaria officinalis</name>
    <name type="common">Common soapwort</name>
    <name type="synonym">Lychnis saponaria</name>
    <dbReference type="NCBI Taxonomy" id="3572"/>
    <lineage>
        <taxon>Eukaryota</taxon>
        <taxon>Viridiplantae</taxon>
        <taxon>Streptophyta</taxon>
        <taxon>Embryophyta</taxon>
        <taxon>Tracheophyta</taxon>
        <taxon>Spermatophyta</taxon>
        <taxon>Magnoliopsida</taxon>
        <taxon>eudicotyledons</taxon>
        <taxon>Gunneridae</taxon>
        <taxon>Pentapetalae</taxon>
        <taxon>Caryophyllales</taxon>
        <taxon>Caryophyllaceae</taxon>
        <taxon>Caryophylleae</taxon>
        <taxon>Saponaria</taxon>
    </lineage>
</organism>
<dbReference type="EMBL" id="JBDFQZ010000001">
    <property type="protein sequence ID" value="KAK9755589.1"/>
    <property type="molecule type" value="Genomic_DNA"/>
</dbReference>
<protein>
    <submittedName>
        <fullName evidence="3">Uncharacterized protein</fullName>
    </submittedName>
</protein>
<dbReference type="Proteomes" id="UP001443914">
    <property type="component" value="Unassembled WGS sequence"/>
</dbReference>
<reference evidence="3" key="1">
    <citation type="submission" date="2024-03" db="EMBL/GenBank/DDBJ databases">
        <title>WGS assembly of Saponaria officinalis var. Norfolk2.</title>
        <authorList>
            <person name="Jenkins J."/>
            <person name="Shu S."/>
            <person name="Grimwood J."/>
            <person name="Barry K."/>
            <person name="Goodstein D."/>
            <person name="Schmutz J."/>
            <person name="Leebens-Mack J."/>
            <person name="Osbourn A."/>
        </authorList>
    </citation>
    <scope>NUCLEOTIDE SEQUENCE [LARGE SCALE GENOMIC DNA]</scope>
    <source>
        <strain evidence="3">JIC</strain>
    </source>
</reference>
<name>A0AAW1N5I8_SAPOF</name>
<keyword evidence="4" id="KW-1185">Reference proteome</keyword>
<gene>
    <name evidence="3" type="ORF">RND81_01G036800</name>
</gene>
<accession>A0AAW1N5I8</accession>
<comment type="caution">
    <text evidence="3">The sequence shown here is derived from an EMBL/GenBank/DDBJ whole genome shotgun (WGS) entry which is preliminary data.</text>
</comment>
<keyword evidence="2" id="KW-1133">Transmembrane helix</keyword>
<feature type="region of interest" description="Disordered" evidence="1">
    <location>
        <begin position="77"/>
        <end position="96"/>
    </location>
</feature>
<dbReference type="AlphaFoldDB" id="A0AAW1N5I8"/>
<keyword evidence="2" id="KW-0472">Membrane</keyword>